<keyword evidence="1" id="KW-1185">Reference proteome</keyword>
<dbReference type="GeneID" id="121227970"/>
<evidence type="ECO:0000313" key="2">
    <source>
        <dbReference type="RefSeq" id="XP_040966899.1"/>
    </source>
</evidence>
<proteinExistence type="predicted"/>
<gene>
    <name evidence="2 3" type="primary">LOC121227970</name>
</gene>
<sequence length="115" mass="13125">MRSFKAKSVTKGFLQLLQRLHPPLPFTVMLARSLFMIGPLQRILHTKKWSQILLGGLKERSGISHIVIQRLSSANQGWNLSVRVPWASKRVGGVLIIYRVLELSDSNLVYLLKNY</sequence>
<dbReference type="RefSeq" id="XP_040966901.1">
    <property type="nucleotide sequence ID" value="XM_041110967.1"/>
</dbReference>
<dbReference type="RefSeq" id="XP_040966899.1">
    <property type="nucleotide sequence ID" value="XM_041110965.1"/>
</dbReference>
<reference evidence="1" key="1">
    <citation type="journal article" date="2020" name="Nat. Genet.">
        <title>Genomic diversifications of five Gossypium allopolyploid species and their impact on cotton improvement.</title>
        <authorList>
            <person name="Chen Z.J."/>
            <person name="Sreedasyam A."/>
            <person name="Ando A."/>
            <person name="Song Q."/>
            <person name="De Santiago L.M."/>
            <person name="Hulse-Kemp A.M."/>
            <person name="Ding M."/>
            <person name="Ye W."/>
            <person name="Kirkbride R.C."/>
            <person name="Jenkins J."/>
            <person name="Plott C."/>
            <person name="Lovell J."/>
            <person name="Lin Y.M."/>
            <person name="Vaughn R."/>
            <person name="Liu B."/>
            <person name="Simpson S."/>
            <person name="Scheffler B.E."/>
            <person name="Wen L."/>
            <person name="Saski C.A."/>
            <person name="Grover C.E."/>
            <person name="Hu G."/>
            <person name="Conover J.L."/>
            <person name="Carlson J.W."/>
            <person name="Shu S."/>
            <person name="Boston L.B."/>
            <person name="Williams M."/>
            <person name="Peterson D.G."/>
            <person name="McGee K."/>
            <person name="Jones D.C."/>
            <person name="Wendel J.F."/>
            <person name="Stelly D.M."/>
            <person name="Grimwood J."/>
            <person name="Schmutz J."/>
        </authorList>
    </citation>
    <scope>NUCLEOTIDE SEQUENCE [LARGE SCALE GENOMIC DNA]</scope>
    <source>
        <strain evidence="1">cv. TM-1</strain>
    </source>
</reference>
<evidence type="ECO:0000313" key="3">
    <source>
        <dbReference type="RefSeq" id="XP_040966901.1"/>
    </source>
</evidence>
<protein>
    <submittedName>
        <fullName evidence="2 3">Uncharacterized protein</fullName>
    </submittedName>
</protein>
<reference evidence="2 3" key="2">
    <citation type="submission" date="2025-05" db="UniProtKB">
        <authorList>
            <consortium name="RefSeq"/>
        </authorList>
    </citation>
    <scope>IDENTIFICATION</scope>
</reference>
<evidence type="ECO:0000313" key="1">
    <source>
        <dbReference type="Proteomes" id="UP000818029"/>
    </source>
</evidence>
<name>A0ABM3BIL3_GOSHI</name>
<organism evidence="1 2">
    <name type="scientific">Gossypium hirsutum</name>
    <name type="common">Upland cotton</name>
    <name type="synonym">Gossypium mexicanum</name>
    <dbReference type="NCBI Taxonomy" id="3635"/>
    <lineage>
        <taxon>Eukaryota</taxon>
        <taxon>Viridiplantae</taxon>
        <taxon>Streptophyta</taxon>
        <taxon>Embryophyta</taxon>
        <taxon>Tracheophyta</taxon>
        <taxon>Spermatophyta</taxon>
        <taxon>Magnoliopsida</taxon>
        <taxon>eudicotyledons</taxon>
        <taxon>Gunneridae</taxon>
        <taxon>Pentapetalae</taxon>
        <taxon>rosids</taxon>
        <taxon>malvids</taxon>
        <taxon>Malvales</taxon>
        <taxon>Malvaceae</taxon>
        <taxon>Malvoideae</taxon>
        <taxon>Gossypium</taxon>
    </lineage>
</organism>
<dbReference type="Proteomes" id="UP000818029">
    <property type="component" value="Chromosome A04"/>
</dbReference>
<accession>A0ABM3BIL3</accession>